<reference evidence="6 7" key="1">
    <citation type="submission" date="2018-09" db="EMBL/GenBank/DDBJ databases">
        <title>Genome Sequence of Paenibacillus lautus Strain E7593-69, Azo Dye-Degrading Bacteria, Isolated from Commercial Tattoo Inks.</title>
        <authorList>
            <person name="Nho S.W."/>
            <person name="Kim S.-J."/>
            <person name="Kweon O."/>
            <person name="Cerniglia C.E."/>
        </authorList>
    </citation>
    <scope>NUCLEOTIDE SEQUENCE [LARGE SCALE GENOMIC DNA]</scope>
    <source>
        <strain evidence="6 7">E7593-69</strain>
    </source>
</reference>
<dbReference type="Gene3D" id="1.10.357.10">
    <property type="entry name" value="Tetracycline Repressor, domain 2"/>
    <property type="match status" value="1"/>
</dbReference>
<accession>A0A385TWN7</accession>
<dbReference type="InterPro" id="IPR001647">
    <property type="entry name" value="HTH_TetR"/>
</dbReference>
<dbReference type="Proteomes" id="UP000266552">
    <property type="component" value="Chromosome"/>
</dbReference>
<protein>
    <submittedName>
        <fullName evidence="6">TetR/AcrR family transcriptional regulator</fullName>
    </submittedName>
</protein>
<dbReference type="PANTHER" id="PTHR47506:SF1">
    <property type="entry name" value="HTH-TYPE TRANSCRIPTIONAL REGULATOR YJDC"/>
    <property type="match status" value="1"/>
</dbReference>
<dbReference type="Gene3D" id="1.10.10.60">
    <property type="entry name" value="Homeodomain-like"/>
    <property type="match status" value="1"/>
</dbReference>
<dbReference type="PROSITE" id="PS50977">
    <property type="entry name" value="HTH_TETR_2"/>
    <property type="match status" value="1"/>
</dbReference>
<dbReference type="KEGG" id="plw:D5F53_23645"/>
<keyword evidence="2 4" id="KW-0238">DNA-binding</keyword>
<evidence type="ECO:0000256" key="1">
    <source>
        <dbReference type="ARBA" id="ARBA00023015"/>
    </source>
</evidence>
<gene>
    <name evidence="6" type="ORF">D5F53_23645</name>
</gene>
<evidence type="ECO:0000259" key="5">
    <source>
        <dbReference type="PROSITE" id="PS50977"/>
    </source>
</evidence>
<keyword evidence="7" id="KW-1185">Reference proteome</keyword>
<dbReference type="RefSeq" id="WP_119851289.1">
    <property type="nucleotide sequence ID" value="NZ_CP032412.1"/>
</dbReference>
<sequence length="195" mass="21839">MGRSKEFDTTLVLHKAMEIFGHYGYEGTSLQNLLDGLGIARQSLYDTYGTKKDLFILAVKHYVNEKSATTVSILERPGSVKEAVAAIFKEIVTVLKDEQRRNECFILHSAVDQVPHNPEIAQLFRQDSERLEGAFYAALVRARQQGELSERQQDLRALARYLYHARYALTQAAKLSPNPALLDDIAAVTLSALDA</sequence>
<evidence type="ECO:0000256" key="2">
    <source>
        <dbReference type="ARBA" id="ARBA00023125"/>
    </source>
</evidence>
<evidence type="ECO:0000256" key="4">
    <source>
        <dbReference type="PROSITE-ProRule" id="PRU00335"/>
    </source>
</evidence>
<keyword evidence="3" id="KW-0804">Transcription</keyword>
<keyword evidence="1" id="KW-0805">Transcription regulation</keyword>
<dbReference type="EMBL" id="CP032412">
    <property type="protein sequence ID" value="AYB47921.1"/>
    <property type="molecule type" value="Genomic_DNA"/>
</dbReference>
<dbReference type="InterPro" id="IPR036271">
    <property type="entry name" value="Tet_transcr_reg_TetR-rel_C_sf"/>
</dbReference>
<dbReference type="SUPFAM" id="SSF48498">
    <property type="entry name" value="Tetracyclin repressor-like, C-terminal domain"/>
    <property type="match status" value="1"/>
</dbReference>
<dbReference type="GO" id="GO:0003677">
    <property type="term" value="F:DNA binding"/>
    <property type="evidence" value="ECO:0007669"/>
    <property type="project" value="UniProtKB-UniRule"/>
</dbReference>
<dbReference type="SUPFAM" id="SSF46689">
    <property type="entry name" value="Homeodomain-like"/>
    <property type="match status" value="1"/>
</dbReference>
<evidence type="ECO:0000313" key="6">
    <source>
        <dbReference type="EMBL" id="AYB47921.1"/>
    </source>
</evidence>
<proteinExistence type="predicted"/>
<organism evidence="6 7">
    <name type="scientific">Paenibacillus lautus</name>
    <name type="common">Bacillus lautus</name>
    <dbReference type="NCBI Taxonomy" id="1401"/>
    <lineage>
        <taxon>Bacteria</taxon>
        <taxon>Bacillati</taxon>
        <taxon>Bacillota</taxon>
        <taxon>Bacilli</taxon>
        <taxon>Bacillales</taxon>
        <taxon>Paenibacillaceae</taxon>
        <taxon>Paenibacillus</taxon>
    </lineage>
</organism>
<evidence type="ECO:0000313" key="7">
    <source>
        <dbReference type="Proteomes" id="UP000266552"/>
    </source>
</evidence>
<dbReference type="PANTHER" id="PTHR47506">
    <property type="entry name" value="TRANSCRIPTIONAL REGULATORY PROTEIN"/>
    <property type="match status" value="1"/>
</dbReference>
<dbReference type="InterPro" id="IPR009057">
    <property type="entry name" value="Homeodomain-like_sf"/>
</dbReference>
<name>A0A385TWN7_PAELA</name>
<dbReference type="AlphaFoldDB" id="A0A385TWN7"/>
<feature type="domain" description="HTH tetR-type" evidence="5">
    <location>
        <begin position="6"/>
        <end position="66"/>
    </location>
</feature>
<dbReference type="Pfam" id="PF00440">
    <property type="entry name" value="TetR_N"/>
    <property type="match status" value="1"/>
</dbReference>
<feature type="DNA-binding region" description="H-T-H motif" evidence="4">
    <location>
        <begin position="29"/>
        <end position="48"/>
    </location>
</feature>
<evidence type="ECO:0000256" key="3">
    <source>
        <dbReference type="ARBA" id="ARBA00023163"/>
    </source>
</evidence>